<dbReference type="Pfam" id="PF22936">
    <property type="entry name" value="Pol_BBD"/>
    <property type="match status" value="1"/>
</dbReference>
<reference evidence="8" key="1">
    <citation type="submission" date="2016-04" db="EMBL/GenBank/DDBJ databases">
        <title>Cephalotus genome sequencing.</title>
        <authorList>
            <person name="Fukushima K."/>
            <person name="Hasebe M."/>
            <person name="Fang X."/>
        </authorList>
    </citation>
    <scope>NUCLEOTIDE SEQUENCE [LARGE SCALE GENOMIC DNA]</scope>
    <source>
        <strain evidence="8">cv. St1</strain>
    </source>
</reference>
<dbReference type="InterPro" id="IPR025724">
    <property type="entry name" value="GAG-pre-integrase_dom"/>
</dbReference>
<dbReference type="InterPro" id="IPR057670">
    <property type="entry name" value="SH3_retrovirus"/>
</dbReference>
<dbReference type="InterPro" id="IPR036397">
    <property type="entry name" value="RNaseH_sf"/>
</dbReference>
<evidence type="ECO:0000256" key="3">
    <source>
        <dbReference type="ARBA" id="ARBA00022750"/>
    </source>
</evidence>
<evidence type="ECO:0000256" key="1">
    <source>
        <dbReference type="ARBA" id="ARBA00022670"/>
    </source>
</evidence>
<dbReference type="Pfam" id="PF14223">
    <property type="entry name" value="Retrotran_gag_2"/>
    <property type="match status" value="1"/>
</dbReference>
<dbReference type="EMBL" id="BDDD01000529">
    <property type="protein sequence ID" value="GAV67225.1"/>
    <property type="molecule type" value="Genomic_DNA"/>
</dbReference>
<feature type="domain" description="Integrase catalytic" evidence="6">
    <location>
        <begin position="490"/>
        <end position="655"/>
    </location>
</feature>
<dbReference type="Pfam" id="PF07727">
    <property type="entry name" value="RVT_2"/>
    <property type="match status" value="1"/>
</dbReference>
<accession>A0A1Q3BH04</accession>
<dbReference type="SUPFAM" id="SSF53098">
    <property type="entry name" value="Ribonuclease H-like"/>
    <property type="match status" value="1"/>
</dbReference>
<gene>
    <name evidence="7" type="ORF">CFOL_v3_10733</name>
</gene>
<feature type="compositionally biased region" description="Low complexity" evidence="5">
    <location>
        <begin position="231"/>
        <end position="242"/>
    </location>
</feature>
<evidence type="ECO:0000259" key="6">
    <source>
        <dbReference type="PROSITE" id="PS50994"/>
    </source>
</evidence>
<evidence type="ECO:0000313" key="8">
    <source>
        <dbReference type="Proteomes" id="UP000187406"/>
    </source>
</evidence>
<dbReference type="InterPro" id="IPR001878">
    <property type="entry name" value="Znf_CCHC"/>
</dbReference>
<name>A0A1Q3BH04_CEPFO</name>
<dbReference type="InterPro" id="IPR039537">
    <property type="entry name" value="Retrotran_Ty1/copia-like"/>
</dbReference>
<dbReference type="SUPFAM" id="SSF57756">
    <property type="entry name" value="Retrovirus zinc finger-like domains"/>
    <property type="match status" value="1"/>
</dbReference>
<dbReference type="PANTHER" id="PTHR42648">
    <property type="entry name" value="TRANSPOSASE, PUTATIVE-RELATED"/>
    <property type="match status" value="1"/>
</dbReference>
<dbReference type="Pfam" id="PF00098">
    <property type="entry name" value="zf-CCHC"/>
    <property type="match status" value="1"/>
</dbReference>
<dbReference type="PROSITE" id="PS50994">
    <property type="entry name" value="INTEGRASE"/>
    <property type="match status" value="1"/>
</dbReference>
<dbReference type="Pfam" id="PF13976">
    <property type="entry name" value="gag_pre-integrs"/>
    <property type="match status" value="1"/>
</dbReference>
<dbReference type="GO" id="GO:0008270">
    <property type="term" value="F:zinc ion binding"/>
    <property type="evidence" value="ECO:0007669"/>
    <property type="project" value="InterPro"/>
</dbReference>
<keyword evidence="1" id="KW-0645">Protease</keyword>
<dbReference type="SUPFAM" id="SSF56672">
    <property type="entry name" value="DNA/RNA polymerases"/>
    <property type="match status" value="1"/>
</dbReference>
<dbReference type="OrthoDB" id="1645289at2759"/>
<keyword evidence="2" id="KW-0479">Metal-binding</keyword>
<dbReference type="PANTHER" id="PTHR42648:SF27">
    <property type="entry name" value="RNA-DIRECTED DNA POLYMERASE"/>
    <property type="match status" value="1"/>
</dbReference>
<dbReference type="InterPro" id="IPR054722">
    <property type="entry name" value="PolX-like_BBD"/>
</dbReference>
<dbReference type="Pfam" id="PF00665">
    <property type="entry name" value="rve"/>
    <property type="match status" value="1"/>
</dbReference>
<feature type="compositionally biased region" description="Basic residues" evidence="5">
    <location>
        <begin position="214"/>
        <end position="228"/>
    </location>
</feature>
<feature type="non-terminal residue" evidence="7">
    <location>
        <position position="980"/>
    </location>
</feature>
<dbReference type="InterPro" id="IPR001584">
    <property type="entry name" value="Integrase_cat-core"/>
</dbReference>
<dbReference type="GO" id="GO:0006508">
    <property type="term" value="P:proteolysis"/>
    <property type="evidence" value="ECO:0007669"/>
    <property type="project" value="UniProtKB-KW"/>
</dbReference>
<organism evidence="7 8">
    <name type="scientific">Cephalotus follicularis</name>
    <name type="common">Albany pitcher plant</name>
    <dbReference type="NCBI Taxonomy" id="3775"/>
    <lineage>
        <taxon>Eukaryota</taxon>
        <taxon>Viridiplantae</taxon>
        <taxon>Streptophyta</taxon>
        <taxon>Embryophyta</taxon>
        <taxon>Tracheophyta</taxon>
        <taxon>Spermatophyta</taxon>
        <taxon>Magnoliopsida</taxon>
        <taxon>eudicotyledons</taxon>
        <taxon>Gunneridae</taxon>
        <taxon>Pentapetalae</taxon>
        <taxon>rosids</taxon>
        <taxon>fabids</taxon>
        <taxon>Oxalidales</taxon>
        <taxon>Cephalotaceae</taxon>
        <taxon>Cephalotus</taxon>
    </lineage>
</organism>
<keyword evidence="8" id="KW-1185">Reference proteome</keyword>
<dbReference type="GO" id="GO:0015074">
    <property type="term" value="P:DNA integration"/>
    <property type="evidence" value="ECO:0007669"/>
    <property type="project" value="InterPro"/>
</dbReference>
<dbReference type="FunCoup" id="A0A1Q3BH04">
    <property type="interactions" value="4"/>
</dbReference>
<keyword evidence="3" id="KW-0064">Aspartyl protease</keyword>
<evidence type="ECO:0000256" key="5">
    <source>
        <dbReference type="SAM" id="MobiDB-lite"/>
    </source>
</evidence>
<feature type="region of interest" description="Disordered" evidence="5">
    <location>
        <begin position="214"/>
        <end position="261"/>
    </location>
</feature>
<dbReference type="InterPro" id="IPR036875">
    <property type="entry name" value="Znf_CCHC_sf"/>
</dbReference>
<dbReference type="AlphaFoldDB" id="A0A1Q3BH04"/>
<feature type="compositionally biased region" description="Polar residues" evidence="5">
    <location>
        <begin position="765"/>
        <end position="790"/>
    </location>
</feature>
<dbReference type="InParanoid" id="A0A1Q3BH04"/>
<keyword evidence="4" id="KW-0378">Hydrolase</keyword>
<evidence type="ECO:0000256" key="4">
    <source>
        <dbReference type="ARBA" id="ARBA00022801"/>
    </source>
</evidence>
<dbReference type="InterPro" id="IPR043502">
    <property type="entry name" value="DNA/RNA_pol_sf"/>
</dbReference>
<dbReference type="Gene3D" id="3.30.420.10">
    <property type="entry name" value="Ribonuclease H-like superfamily/Ribonuclease H"/>
    <property type="match status" value="1"/>
</dbReference>
<protein>
    <submittedName>
        <fullName evidence="7">Zf-CCHC domain-containing protein/rve domain-containing protein/RVT_2 domain-containing protein/gag_pre-integrs domain-containing protein/UBN2_2 domain-containing protein</fullName>
    </submittedName>
</protein>
<dbReference type="InterPro" id="IPR013103">
    <property type="entry name" value="RVT_2"/>
</dbReference>
<sequence length="980" mass="110730">MATKNIIADLNKGEKLTGTNYDIWHKKMTFLLNEQELFEHLTTIMTRPPEGNTAQSRRDLEAFETWSKKDRCARFTLLSCMHDDLIGAYEHCATAKEMWDQLRFDFGGTSITRLRSLVLKFEMYKKDPKNSMTEHLRIMSAMIRDLKNVEVALSDEQQVQAVIRSLPDSWVNMRQILTHNENIKNFADVSRHVELEAEREEAIRVTALFAQGGKRHGHWSKRKNKGKSSTKEGSSSLGPRVGRVSKRRRGKRGGKKDKTKVKSYNCQKMGHFARECTEPKQVSISTSSSIICVCSNVLVAHTFPMWIVDSGATRHVTRDRGGFVDYRRIPAGSQRIYMGNDSSEEVLGVGCYQLPLRTGRTLLLYDVMYAPGVQYNLLSVLSLITLGYCINFKNSSLEITLDDIIIGHGNLCNNLFNMDLVDSDSSSLFVNTNDIDSVTWHARLGHIGQDRMTRLAREGLLGPLAKVNLPICEPCLAGKASRKPFGKAIRATHPLELVHSDICGPMNVKARHGAIYFLTFIDDYSRFGQVFLLAHRSEALDCFKRFIAESENQKGRNLKILQTDRGREYLSAQFNKLCELKGIKRQLTIPYTPQQNGVAERRNRTLLDMVRSMMAQANLPISFWGDALLTAAYILNKVPSQSVLSTPYELWNNREPNLNHLRPWGAAGYVHSTSHKFGKLGPRARKHIFIRYSDSSKGYVMYGEHPDGGGMTEVESRDVIFLENEYPSLGETSKNLDLFESEDSGSILPSLGKGGENIPYLIANDNMSDPQSSGSIPDNKSVSPQNIQDSQVRKSKRGNIPLRHFEIEGNQILMCAISSEYEPASIREALSSQASDEWQVALQEELDSMAKNNVWELVDLPPGRKAIGNKWVLKIKHQADGSIDKYKARLVAKGYTQMQGIDYEDTFSPVVRIASLRLILAIVAQRDLELYQMDVKTAFLNGELDKEIYMTQPEGFEVKGQERKVCRLKRSIYGLKQASR</sequence>
<dbReference type="Pfam" id="PF25597">
    <property type="entry name" value="SH3_retrovirus"/>
    <property type="match status" value="1"/>
</dbReference>
<evidence type="ECO:0000313" key="7">
    <source>
        <dbReference type="EMBL" id="GAV67225.1"/>
    </source>
</evidence>
<dbReference type="InterPro" id="IPR012337">
    <property type="entry name" value="RNaseH-like_sf"/>
</dbReference>
<feature type="region of interest" description="Disordered" evidence="5">
    <location>
        <begin position="762"/>
        <end position="795"/>
    </location>
</feature>
<evidence type="ECO:0000256" key="2">
    <source>
        <dbReference type="ARBA" id="ARBA00022723"/>
    </source>
</evidence>
<dbReference type="GO" id="GO:0003676">
    <property type="term" value="F:nucleic acid binding"/>
    <property type="evidence" value="ECO:0007669"/>
    <property type="project" value="InterPro"/>
</dbReference>
<dbReference type="GO" id="GO:0004190">
    <property type="term" value="F:aspartic-type endopeptidase activity"/>
    <property type="evidence" value="ECO:0007669"/>
    <property type="project" value="UniProtKB-KW"/>
</dbReference>
<comment type="caution">
    <text evidence="7">The sequence shown here is derived from an EMBL/GenBank/DDBJ whole genome shotgun (WGS) entry which is preliminary data.</text>
</comment>
<feature type="compositionally biased region" description="Basic residues" evidence="5">
    <location>
        <begin position="243"/>
        <end position="261"/>
    </location>
</feature>
<dbReference type="Proteomes" id="UP000187406">
    <property type="component" value="Unassembled WGS sequence"/>
</dbReference>
<proteinExistence type="predicted"/>
<dbReference type="Gene3D" id="4.10.60.10">
    <property type="entry name" value="Zinc finger, CCHC-type"/>
    <property type="match status" value="1"/>
</dbReference>